<comment type="similarity">
    <text evidence="3 7">Belongs to the PRA1 family.</text>
</comment>
<dbReference type="EMBL" id="SWLB01000019">
    <property type="protein sequence ID" value="KAF3326016.1"/>
    <property type="molecule type" value="Genomic_DNA"/>
</dbReference>
<organism evidence="9 10">
    <name type="scientific">Carex littledalei</name>
    <dbReference type="NCBI Taxonomy" id="544730"/>
    <lineage>
        <taxon>Eukaryota</taxon>
        <taxon>Viridiplantae</taxon>
        <taxon>Streptophyta</taxon>
        <taxon>Embryophyta</taxon>
        <taxon>Tracheophyta</taxon>
        <taxon>Spermatophyta</taxon>
        <taxon>Magnoliopsida</taxon>
        <taxon>Liliopsida</taxon>
        <taxon>Poales</taxon>
        <taxon>Cyperaceae</taxon>
        <taxon>Cyperoideae</taxon>
        <taxon>Cariceae</taxon>
        <taxon>Carex</taxon>
        <taxon>Carex subgen. Euthyceras</taxon>
    </lineage>
</organism>
<evidence type="ECO:0000256" key="8">
    <source>
        <dbReference type="SAM" id="MobiDB-lite"/>
    </source>
</evidence>
<keyword evidence="4 7" id="KW-0812">Transmembrane</keyword>
<feature type="transmembrane region" description="Helical" evidence="7">
    <location>
        <begin position="133"/>
        <end position="159"/>
    </location>
</feature>
<sequence>MSFVPNPLSLTVPDPAFESWLRDSGHLYTLDTLPSSSSSAPSASASASVSSSSSKPTSASPSRLSSFLSSLRTLATLISINPLAKLEASDLSGPTPSWTRDFIGGPGDYSWPAEASQARMRVQENVRHYARNYMFLSLLFFTCCLYQMPISLLGLLACLGIWEGVRLSIKSWEMEKYPVLQQVMVQFSLIITAVVLYLCNLQFALVYAIGLSYAAMLIHASLRKLTPLNKSNGTCQPKKVQKKSVQLSLK</sequence>
<comment type="caution">
    <text evidence="7">Lacks conserved residue(s) required for the propagation of feature annotation.</text>
</comment>
<evidence type="ECO:0000256" key="1">
    <source>
        <dbReference type="ARBA" id="ARBA00002501"/>
    </source>
</evidence>
<dbReference type="Pfam" id="PF03208">
    <property type="entry name" value="PRA1"/>
    <property type="match status" value="1"/>
</dbReference>
<dbReference type="InterPro" id="IPR004895">
    <property type="entry name" value="Prenylated_rab_accept_PRA1"/>
</dbReference>
<keyword evidence="5 7" id="KW-1133">Transmembrane helix</keyword>
<keyword evidence="10" id="KW-1185">Reference proteome</keyword>
<feature type="region of interest" description="Disordered" evidence="8">
    <location>
        <begin position="35"/>
        <end position="62"/>
    </location>
</feature>
<comment type="subcellular location">
    <subcellularLocation>
        <location evidence="2 7">Membrane</location>
        <topology evidence="2 7">Multi-pass membrane protein</topology>
    </subcellularLocation>
</comment>
<dbReference type="GO" id="GO:0016020">
    <property type="term" value="C:membrane"/>
    <property type="evidence" value="ECO:0007669"/>
    <property type="project" value="UniProtKB-SubCell"/>
</dbReference>
<evidence type="ECO:0000256" key="6">
    <source>
        <dbReference type="ARBA" id="ARBA00023136"/>
    </source>
</evidence>
<keyword evidence="7" id="KW-0813">Transport</keyword>
<protein>
    <recommendedName>
        <fullName evidence="7">PRA1 family protein</fullName>
    </recommendedName>
</protein>
<evidence type="ECO:0000256" key="7">
    <source>
        <dbReference type="RuleBase" id="RU363107"/>
    </source>
</evidence>
<dbReference type="OrthoDB" id="779054at2759"/>
<evidence type="ECO:0000256" key="2">
    <source>
        <dbReference type="ARBA" id="ARBA00004141"/>
    </source>
</evidence>
<dbReference type="GO" id="GO:0005783">
    <property type="term" value="C:endoplasmic reticulum"/>
    <property type="evidence" value="ECO:0007669"/>
    <property type="project" value="UniProtKB-ARBA"/>
</dbReference>
<dbReference type="PANTHER" id="PTHR19317:SF1">
    <property type="entry name" value="PRA1 FAMILY PROTEIN H"/>
    <property type="match status" value="1"/>
</dbReference>
<name>A0A833QWB9_9POAL</name>
<evidence type="ECO:0000256" key="4">
    <source>
        <dbReference type="ARBA" id="ARBA00022692"/>
    </source>
</evidence>
<dbReference type="PANTHER" id="PTHR19317">
    <property type="entry name" value="PRENYLATED RAB ACCEPTOR 1-RELATED"/>
    <property type="match status" value="1"/>
</dbReference>
<gene>
    <name evidence="9" type="ORF">FCM35_KLT09096</name>
</gene>
<proteinExistence type="inferred from homology"/>
<evidence type="ECO:0000256" key="3">
    <source>
        <dbReference type="ARBA" id="ARBA00006483"/>
    </source>
</evidence>
<evidence type="ECO:0000313" key="9">
    <source>
        <dbReference type="EMBL" id="KAF3326016.1"/>
    </source>
</evidence>
<evidence type="ECO:0000313" key="10">
    <source>
        <dbReference type="Proteomes" id="UP000623129"/>
    </source>
</evidence>
<dbReference type="GO" id="GO:0016192">
    <property type="term" value="P:vesicle-mediated transport"/>
    <property type="evidence" value="ECO:0007669"/>
    <property type="project" value="TreeGrafter"/>
</dbReference>
<comment type="caution">
    <text evidence="9">The sequence shown here is derived from an EMBL/GenBank/DDBJ whole genome shotgun (WGS) entry which is preliminary data.</text>
</comment>
<dbReference type="GO" id="GO:0005794">
    <property type="term" value="C:Golgi apparatus"/>
    <property type="evidence" value="ECO:0007669"/>
    <property type="project" value="TreeGrafter"/>
</dbReference>
<evidence type="ECO:0000256" key="5">
    <source>
        <dbReference type="ARBA" id="ARBA00022989"/>
    </source>
</evidence>
<dbReference type="AlphaFoldDB" id="A0A833QWB9"/>
<dbReference type="Proteomes" id="UP000623129">
    <property type="component" value="Unassembled WGS sequence"/>
</dbReference>
<reference evidence="9" key="1">
    <citation type="submission" date="2020-01" db="EMBL/GenBank/DDBJ databases">
        <title>Genome sequence of Kobresia littledalei, the first chromosome-level genome in the family Cyperaceae.</title>
        <authorList>
            <person name="Qu G."/>
        </authorList>
    </citation>
    <scope>NUCLEOTIDE SEQUENCE</scope>
    <source>
        <strain evidence="9">C.B.Clarke</strain>
        <tissue evidence="9">Leaf</tissue>
    </source>
</reference>
<comment type="function">
    <text evidence="1 7">May be involved in both secretory and endocytic intracellular trafficking in the endosomal/prevacuolar compartments.</text>
</comment>
<keyword evidence="6 7" id="KW-0472">Membrane</keyword>
<accession>A0A833QWB9</accession>